<dbReference type="EMBL" id="JASBWR010000016">
    <property type="protein sequence ID" value="KAJ9109697.1"/>
    <property type="molecule type" value="Genomic_DNA"/>
</dbReference>
<sequence length="778" mass="87459">MSMFFRSIASLSRTLSQALAPAAILILALVIYTGFALPALMINEFHDRNFPCVGFVPSYGTGLQRSCSTVGSVPGQDYVNGDAYINSAYTYYHSHKWRNFGIIIAFMIGLMAIYLGATELISSKKSKGEVLVFPRNAMPKRDRHADDEEAGKAEKHVQQETKEVAGIQRQTAIFHWENVVYDIKIKKEERRILDHVSGWVKPGTLTCLMGVSGAGKTTLLDVLASRVTMGVIDGEMLVDGRPRDDSFQRKTGYVQQQDLHLSTSTVREALRFSALLRQPAKVSRQEKLDYVEEVLLLLEMESYADAVVGVLGEGLNVEQRKRLTIAVELVAKPELLLFLDEPTSGLDSQTSWSIIQLLQKLADHGQAILCTIHQPSAQLFSQFNRLLLLAKGGKQIYFGEVGRNSEILVSYFERNGARPCGKNENPAEYMLSAIGATPGAKSTVDWHKTWLESPEYEDVRAELAYLKQDLPNKVSTMDAAEDKISHREFAASFWVQMWEVLTRVFQQWWRTPSYIWSKTALCTFSGLFIGFSFFNAGTSIQSLQNQLFSIFMLFTIFGQLVQQIMPHFVTQRDLYEVRERPSKTYSWKVFMISNIIVELPWNSLMAVIIYFTWYYPVGFYKNAGDDVHSRGFLMFLLVWAFLLFTSTFTHFIISFNQTAENGGNIANLLFSLCLIFCGVLASKDAMPGFWVFMYRVSPFTYLASALLSNGVGRAQVVCAANEYVHFEPPSGQTCQQWVSGYQSVAGGYLQDPNATADCSFCPTSSTDVSTSRLRVIVL</sequence>
<proteinExistence type="predicted"/>
<protein>
    <submittedName>
        <fullName evidence="1">ABC multidrug transporter afr2</fullName>
    </submittedName>
</protein>
<name>A0ACC2WGN0_9TREE</name>
<evidence type="ECO:0000313" key="1">
    <source>
        <dbReference type="EMBL" id="KAJ9109697.1"/>
    </source>
</evidence>
<evidence type="ECO:0000313" key="2">
    <source>
        <dbReference type="Proteomes" id="UP001241377"/>
    </source>
</evidence>
<gene>
    <name evidence="1" type="primary">AFR2_1</name>
    <name evidence="1" type="ORF">QFC19_001927</name>
</gene>
<dbReference type="Proteomes" id="UP001241377">
    <property type="component" value="Unassembled WGS sequence"/>
</dbReference>
<reference evidence="1" key="1">
    <citation type="submission" date="2023-04" db="EMBL/GenBank/DDBJ databases">
        <title>Draft Genome sequencing of Naganishia species isolated from polar environments using Oxford Nanopore Technology.</title>
        <authorList>
            <person name="Leo P."/>
            <person name="Venkateswaran K."/>
        </authorList>
    </citation>
    <scope>NUCLEOTIDE SEQUENCE</scope>
    <source>
        <strain evidence="1">MNA-CCFEE 5261</strain>
    </source>
</reference>
<comment type="caution">
    <text evidence="1">The sequence shown here is derived from an EMBL/GenBank/DDBJ whole genome shotgun (WGS) entry which is preliminary data.</text>
</comment>
<organism evidence="1 2">
    <name type="scientific">Naganishia cerealis</name>
    <dbReference type="NCBI Taxonomy" id="610337"/>
    <lineage>
        <taxon>Eukaryota</taxon>
        <taxon>Fungi</taxon>
        <taxon>Dikarya</taxon>
        <taxon>Basidiomycota</taxon>
        <taxon>Agaricomycotina</taxon>
        <taxon>Tremellomycetes</taxon>
        <taxon>Filobasidiales</taxon>
        <taxon>Filobasidiaceae</taxon>
        <taxon>Naganishia</taxon>
    </lineage>
</organism>
<accession>A0ACC2WGN0</accession>
<keyword evidence="2" id="KW-1185">Reference proteome</keyword>